<protein>
    <recommendedName>
        <fullName evidence="8">Probable membrane transporter protein</fullName>
    </recommendedName>
</protein>
<proteinExistence type="inferred from homology"/>
<comment type="similarity">
    <text evidence="2 8">Belongs to the 4-toluene sulfonate uptake permease (TSUP) (TC 2.A.102) family.</text>
</comment>
<feature type="transmembrane region" description="Helical" evidence="8">
    <location>
        <begin position="100"/>
        <end position="118"/>
    </location>
</feature>
<feature type="transmembrane region" description="Helical" evidence="8">
    <location>
        <begin position="130"/>
        <end position="149"/>
    </location>
</feature>
<reference evidence="9 10" key="1">
    <citation type="submission" date="2023-05" db="EMBL/GenBank/DDBJ databases">
        <title>Chelatococcus sp. nov., a moderately thermophilic bacterium isolated from hot spring microbial mat.</title>
        <authorList>
            <person name="Hu C.-J."/>
            <person name="Li W.-J."/>
        </authorList>
    </citation>
    <scope>NUCLEOTIDE SEQUENCE [LARGE SCALE GENOMIC DNA]</scope>
    <source>
        <strain evidence="9 10">SYSU G07232</strain>
    </source>
</reference>
<evidence type="ECO:0000256" key="4">
    <source>
        <dbReference type="ARBA" id="ARBA00022475"/>
    </source>
</evidence>
<dbReference type="PANTHER" id="PTHR30269">
    <property type="entry name" value="TRANSMEMBRANE PROTEIN YFCA"/>
    <property type="match status" value="1"/>
</dbReference>
<keyword evidence="4 8" id="KW-1003">Cell membrane</keyword>
<dbReference type="PANTHER" id="PTHR30269:SF37">
    <property type="entry name" value="MEMBRANE TRANSPORTER PROTEIN"/>
    <property type="match status" value="1"/>
</dbReference>
<dbReference type="InterPro" id="IPR002781">
    <property type="entry name" value="TM_pro_TauE-like"/>
</dbReference>
<feature type="transmembrane region" description="Helical" evidence="8">
    <location>
        <begin position="77"/>
        <end position="95"/>
    </location>
</feature>
<feature type="transmembrane region" description="Helical" evidence="8">
    <location>
        <begin position="229"/>
        <end position="246"/>
    </location>
</feature>
<dbReference type="EMBL" id="JASJEV010000003">
    <property type="protein sequence ID" value="MDJ1157906.1"/>
    <property type="molecule type" value="Genomic_DNA"/>
</dbReference>
<evidence type="ECO:0000313" key="9">
    <source>
        <dbReference type="EMBL" id="MDJ1157906.1"/>
    </source>
</evidence>
<keyword evidence="3" id="KW-0813">Transport</keyword>
<accession>A0ABT7AEX5</accession>
<name>A0ABT7AEX5_9HYPH</name>
<keyword evidence="6 8" id="KW-1133">Transmembrane helix</keyword>
<dbReference type="Pfam" id="PF01925">
    <property type="entry name" value="TauE"/>
    <property type="match status" value="1"/>
</dbReference>
<feature type="transmembrane region" description="Helical" evidence="8">
    <location>
        <begin position="44"/>
        <end position="65"/>
    </location>
</feature>
<comment type="subcellular location">
    <subcellularLocation>
        <location evidence="1 8">Cell membrane</location>
        <topology evidence="1 8">Multi-pass membrane protein</topology>
    </subcellularLocation>
</comment>
<evidence type="ECO:0000256" key="5">
    <source>
        <dbReference type="ARBA" id="ARBA00022692"/>
    </source>
</evidence>
<sequence>MSVDPVFLAVGWLTTMLMAVGKGAFGGGLAILSVPMLSLVMDPVDAAITTAPLVSLMDLFALGAFGRSGWAKADLTWLIPGLVAGIAAGAAVFVLVDARIVTLIIALVTVAFTAHWFLRVRLAPPAPIGLSAPLALVAGAATGFSTFVAHAGGPPLAMYLLRRGLDKTRYAGTTVAVFTLGNLIKLVPYLALAASKPQALWAAFSFAPAAPLGVWLGKRLHDRLPQGMLFFWCYVLLGAAALKLLADAVKGLVAP</sequence>
<keyword evidence="5 8" id="KW-0812">Transmembrane</keyword>
<feature type="transmembrane region" description="Helical" evidence="8">
    <location>
        <begin position="6"/>
        <end position="32"/>
    </location>
</feature>
<gene>
    <name evidence="9" type="ORF">QNA08_06625</name>
</gene>
<keyword evidence="10" id="KW-1185">Reference proteome</keyword>
<evidence type="ECO:0000256" key="1">
    <source>
        <dbReference type="ARBA" id="ARBA00004651"/>
    </source>
</evidence>
<feature type="transmembrane region" description="Helical" evidence="8">
    <location>
        <begin position="170"/>
        <end position="192"/>
    </location>
</feature>
<keyword evidence="7 8" id="KW-0472">Membrane</keyword>
<evidence type="ECO:0000256" key="3">
    <source>
        <dbReference type="ARBA" id="ARBA00022448"/>
    </source>
</evidence>
<feature type="transmembrane region" description="Helical" evidence="8">
    <location>
        <begin position="198"/>
        <end position="217"/>
    </location>
</feature>
<evidence type="ECO:0000256" key="6">
    <source>
        <dbReference type="ARBA" id="ARBA00022989"/>
    </source>
</evidence>
<evidence type="ECO:0000256" key="7">
    <source>
        <dbReference type="ARBA" id="ARBA00023136"/>
    </source>
</evidence>
<dbReference type="Proteomes" id="UP001321492">
    <property type="component" value="Unassembled WGS sequence"/>
</dbReference>
<dbReference type="RefSeq" id="WP_283739898.1">
    <property type="nucleotide sequence ID" value="NZ_JASJEV010000003.1"/>
</dbReference>
<comment type="caution">
    <text evidence="9">The sequence shown here is derived from an EMBL/GenBank/DDBJ whole genome shotgun (WGS) entry which is preliminary data.</text>
</comment>
<organism evidence="9 10">
    <name type="scientific">Chelatococcus albus</name>
    <dbReference type="NCBI Taxonomy" id="3047466"/>
    <lineage>
        <taxon>Bacteria</taxon>
        <taxon>Pseudomonadati</taxon>
        <taxon>Pseudomonadota</taxon>
        <taxon>Alphaproteobacteria</taxon>
        <taxon>Hyphomicrobiales</taxon>
        <taxon>Chelatococcaceae</taxon>
        <taxon>Chelatococcus</taxon>
    </lineage>
</organism>
<evidence type="ECO:0000256" key="8">
    <source>
        <dbReference type="RuleBase" id="RU363041"/>
    </source>
</evidence>
<evidence type="ECO:0000256" key="2">
    <source>
        <dbReference type="ARBA" id="ARBA00009142"/>
    </source>
</evidence>
<evidence type="ECO:0000313" key="10">
    <source>
        <dbReference type="Proteomes" id="UP001321492"/>
    </source>
</evidence>
<dbReference type="InterPro" id="IPR052017">
    <property type="entry name" value="TSUP"/>
</dbReference>